<reference evidence="3 4" key="1">
    <citation type="submission" date="2016-10" db="EMBL/GenBank/DDBJ databases">
        <authorList>
            <person name="de Groot N.N."/>
        </authorList>
    </citation>
    <scope>NUCLEOTIDE SEQUENCE [LARGE SCALE GENOMIC DNA]</scope>
    <source>
        <strain evidence="3 4">DSM 22187</strain>
    </source>
</reference>
<dbReference type="AlphaFoldDB" id="A0A1H6SAP4"/>
<evidence type="ECO:0000313" key="4">
    <source>
        <dbReference type="Proteomes" id="UP000198888"/>
    </source>
</evidence>
<comment type="similarity">
    <text evidence="1">Belongs to the universal stress protein A family.</text>
</comment>
<dbReference type="EMBL" id="FNYR01000004">
    <property type="protein sequence ID" value="SEI63886.1"/>
    <property type="molecule type" value="Genomic_DNA"/>
</dbReference>
<evidence type="ECO:0000259" key="2">
    <source>
        <dbReference type="Pfam" id="PF00582"/>
    </source>
</evidence>
<dbReference type="PANTHER" id="PTHR46268">
    <property type="entry name" value="STRESS RESPONSE PROTEIN NHAX"/>
    <property type="match status" value="1"/>
</dbReference>
<dbReference type="InterPro" id="IPR006016">
    <property type="entry name" value="UspA"/>
</dbReference>
<dbReference type="CDD" id="cd00293">
    <property type="entry name" value="USP-like"/>
    <property type="match status" value="1"/>
</dbReference>
<dbReference type="InterPro" id="IPR006015">
    <property type="entry name" value="Universal_stress_UspA"/>
</dbReference>
<proteinExistence type="inferred from homology"/>
<dbReference type="InterPro" id="IPR014729">
    <property type="entry name" value="Rossmann-like_a/b/a_fold"/>
</dbReference>
<feature type="domain" description="UspA" evidence="2">
    <location>
        <begin position="1"/>
        <end position="141"/>
    </location>
</feature>
<dbReference type="KEGG" id="hae:halTADL_1044"/>
<organism evidence="3 4">
    <name type="scientific">Halohasta litchfieldiae</name>
    <dbReference type="NCBI Taxonomy" id="1073996"/>
    <lineage>
        <taxon>Archaea</taxon>
        <taxon>Methanobacteriati</taxon>
        <taxon>Methanobacteriota</taxon>
        <taxon>Stenosarchaea group</taxon>
        <taxon>Halobacteria</taxon>
        <taxon>Halobacteriales</taxon>
        <taxon>Haloferacaceae</taxon>
        <taxon>Halohasta</taxon>
    </lineage>
</organism>
<keyword evidence="4" id="KW-1185">Reference proteome</keyword>
<dbReference type="GeneID" id="35001858"/>
<dbReference type="OrthoDB" id="105697at2157"/>
<dbReference type="PRINTS" id="PR01438">
    <property type="entry name" value="UNVRSLSTRESS"/>
</dbReference>
<evidence type="ECO:0000256" key="1">
    <source>
        <dbReference type="ARBA" id="ARBA00008791"/>
    </source>
</evidence>
<accession>A0A1H6SAP4</accession>
<evidence type="ECO:0000313" key="3">
    <source>
        <dbReference type="EMBL" id="SEI63886.1"/>
    </source>
</evidence>
<dbReference type="SUPFAM" id="SSF52402">
    <property type="entry name" value="Adenine nucleotide alpha hydrolases-like"/>
    <property type="match status" value="1"/>
</dbReference>
<gene>
    <name evidence="3" type="ORF">SAMN05444271_104154</name>
</gene>
<dbReference type="RefSeq" id="WP_089671283.1">
    <property type="nucleotide sequence ID" value="NZ_CP024845.1"/>
</dbReference>
<dbReference type="Proteomes" id="UP000198888">
    <property type="component" value="Unassembled WGS sequence"/>
</dbReference>
<dbReference type="PANTHER" id="PTHR46268:SF6">
    <property type="entry name" value="UNIVERSAL STRESS PROTEIN UP12"/>
    <property type="match status" value="1"/>
</dbReference>
<dbReference type="STRING" id="1073996.SAMN05444271_104154"/>
<protein>
    <submittedName>
        <fullName evidence="3">Nucleotide-binding universal stress protein, UspA family</fullName>
    </submittedName>
</protein>
<sequence length="146" mass="15449">MYDTVLFPTDGSETATEAAVHAIDLADRHDAGIHVLYVVDHERVSRMAPKLGTDHIKETLQEEGETATSEIADRAAAAGLETTTAIREGAPADVISDYTDTVAADAIVMGTNGRTGMDRLLLGSVAERVIQTTDVPVTTVKSPADE</sequence>
<dbReference type="Gene3D" id="3.40.50.620">
    <property type="entry name" value="HUPs"/>
    <property type="match status" value="1"/>
</dbReference>
<accession>A0A2H4Q0E0</accession>
<name>A0A1H6SAP4_9EURY</name>
<dbReference type="Pfam" id="PF00582">
    <property type="entry name" value="Usp"/>
    <property type="match status" value="1"/>
</dbReference>